<proteinExistence type="predicted"/>
<dbReference type="Proteomes" id="UP001500897">
    <property type="component" value="Unassembled WGS sequence"/>
</dbReference>
<reference evidence="1 2" key="1">
    <citation type="journal article" date="2019" name="Int. J. Syst. Evol. Microbiol.">
        <title>The Global Catalogue of Microorganisms (GCM) 10K type strain sequencing project: providing services to taxonomists for standard genome sequencing and annotation.</title>
        <authorList>
            <consortium name="The Broad Institute Genomics Platform"/>
            <consortium name="The Broad Institute Genome Sequencing Center for Infectious Disease"/>
            <person name="Wu L."/>
            <person name="Ma J."/>
        </authorList>
    </citation>
    <scope>NUCLEOTIDE SEQUENCE [LARGE SCALE GENOMIC DNA]</scope>
    <source>
        <strain evidence="1 2">JCM 14559</strain>
    </source>
</reference>
<sequence length="78" mass="9077">MTTTDRSPREQLERALHVSFKLPEQARAMLDAYRDQVLAEATEVLRRLPAAEEDRWWDTRDRDLAIRLLLAARTGQEG</sequence>
<evidence type="ECO:0000313" key="2">
    <source>
        <dbReference type="Proteomes" id="UP001500897"/>
    </source>
</evidence>
<gene>
    <name evidence="1" type="ORF">GCM10009759_55380</name>
</gene>
<accession>A0ABN2XLX1</accession>
<comment type="caution">
    <text evidence="1">The sequence shown here is derived from an EMBL/GenBank/DDBJ whole genome shotgun (WGS) entry which is preliminary data.</text>
</comment>
<keyword evidence="2" id="KW-1185">Reference proteome</keyword>
<name>A0ABN2XLX1_9ACTN</name>
<dbReference type="EMBL" id="BAAANS010000043">
    <property type="protein sequence ID" value="GAA2112548.1"/>
    <property type="molecule type" value="Genomic_DNA"/>
</dbReference>
<protein>
    <submittedName>
        <fullName evidence="1">Uncharacterized protein</fullName>
    </submittedName>
</protein>
<evidence type="ECO:0000313" key="1">
    <source>
        <dbReference type="EMBL" id="GAA2112548.1"/>
    </source>
</evidence>
<dbReference type="RefSeq" id="WP_344555754.1">
    <property type="nucleotide sequence ID" value="NZ_BAAANS010000043.1"/>
</dbReference>
<organism evidence="1 2">
    <name type="scientific">Kitasatospora saccharophila</name>
    <dbReference type="NCBI Taxonomy" id="407973"/>
    <lineage>
        <taxon>Bacteria</taxon>
        <taxon>Bacillati</taxon>
        <taxon>Actinomycetota</taxon>
        <taxon>Actinomycetes</taxon>
        <taxon>Kitasatosporales</taxon>
        <taxon>Streptomycetaceae</taxon>
        <taxon>Kitasatospora</taxon>
    </lineage>
</organism>